<protein>
    <submittedName>
        <fullName evidence="1">Uncharacterized protein</fullName>
    </submittedName>
</protein>
<evidence type="ECO:0000313" key="2">
    <source>
        <dbReference type="EMBL" id="WOG87492.1"/>
    </source>
</evidence>
<dbReference type="EMBL" id="CP093344">
    <property type="protein sequence ID" value="WOG87492.1"/>
    <property type="molecule type" value="Genomic_DNA"/>
</dbReference>
<dbReference type="OMA" id="MMIRNSD"/>
<gene>
    <name evidence="1" type="ORF">DCAR_005975</name>
    <name evidence="2" type="ORF">DCAR_0206720</name>
</gene>
<organism evidence="1">
    <name type="scientific">Daucus carota subsp. sativus</name>
    <name type="common">Carrot</name>
    <dbReference type="NCBI Taxonomy" id="79200"/>
    <lineage>
        <taxon>Eukaryota</taxon>
        <taxon>Viridiplantae</taxon>
        <taxon>Streptophyta</taxon>
        <taxon>Embryophyta</taxon>
        <taxon>Tracheophyta</taxon>
        <taxon>Spermatophyta</taxon>
        <taxon>Magnoliopsida</taxon>
        <taxon>eudicotyledons</taxon>
        <taxon>Gunneridae</taxon>
        <taxon>Pentapetalae</taxon>
        <taxon>asterids</taxon>
        <taxon>campanulids</taxon>
        <taxon>Apiales</taxon>
        <taxon>Apiaceae</taxon>
        <taxon>Apioideae</taxon>
        <taxon>Scandiceae</taxon>
        <taxon>Daucinae</taxon>
        <taxon>Daucus</taxon>
        <taxon>Daucus sect. Daucus</taxon>
    </lineage>
</organism>
<accession>A0A166DDS2</accession>
<dbReference type="InterPro" id="IPR040344">
    <property type="entry name" value="At3g17950-like"/>
</dbReference>
<dbReference type="KEGG" id="dcr:108206723"/>
<evidence type="ECO:0000313" key="1">
    <source>
        <dbReference type="EMBL" id="KZN05138.1"/>
    </source>
</evidence>
<dbReference type="PANTHER" id="PTHR33544:SF5">
    <property type="entry name" value="DUF4005 DOMAIN-CONTAINING PROTEIN"/>
    <property type="match status" value="1"/>
</dbReference>
<evidence type="ECO:0000313" key="3">
    <source>
        <dbReference type="Proteomes" id="UP000077755"/>
    </source>
</evidence>
<dbReference type="EMBL" id="LNRQ01000002">
    <property type="protein sequence ID" value="KZN05138.1"/>
    <property type="molecule type" value="Genomic_DNA"/>
</dbReference>
<dbReference type="PANTHER" id="PTHR33544">
    <property type="entry name" value="DUF4005 DOMAIN-CONTAINING PROTEIN-RELATED"/>
    <property type="match status" value="1"/>
</dbReference>
<reference evidence="2" key="2">
    <citation type="submission" date="2022-03" db="EMBL/GenBank/DDBJ databases">
        <title>Draft title - Genomic analysis of global carrot germplasm unveils the trajectory of domestication and the origin of high carotenoid orange carrot.</title>
        <authorList>
            <person name="Iorizzo M."/>
            <person name="Ellison S."/>
            <person name="Senalik D."/>
            <person name="Macko-Podgorni A."/>
            <person name="Grzebelus D."/>
            <person name="Bostan H."/>
            <person name="Rolling W."/>
            <person name="Curaba J."/>
            <person name="Simon P."/>
        </authorList>
    </citation>
    <scope>NUCLEOTIDE SEQUENCE</scope>
    <source>
        <tissue evidence="2">Leaf</tissue>
    </source>
</reference>
<dbReference type="OrthoDB" id="1924128at2759"/>
<sequence length="206" mass="23044">MAQQEEGWPLGLQPLNVRVGLVHMPEFSGSLSFNTSPSASPSSSDLDTESTGSFFHDKSITLGSLIGVSNILEFSRRSLRKRRPQTVQIKKNNRPKTWCFSLCPRDQTDAESDCHNAASLGHFLAVERRAEHRRSHSPMIYGPEDIALAQESREQNSLFVDGHVAPPQLSPWASSDNERRREGVLSHTNRCGVPLVFHCMCCQHIH</sequence>
<dbReference type="Gramene" id="KZN05138">
    <property type="protein sequence ID" value="KZN05138"/>
    <property type="gene ID" value="DCAR_005975"/>
</dbReference>
<name>A0A166DDS2_DAUCS</name>
<proteinExistence type="predicted"/>
<dbReference type="STRING" id="79200.A0A166DDS2"/>
<keyword evidence="3" id="KW-1185">Reference proteome</keyword>
<dbReference type="Proteomes" id="UP000077755">
    <property type="component" value="Chromosome 2"/>
</dbReference>
<dbReference type="AlphaFoldDB" id="A0A166DDS2"/>
<reference evidence="1" key="1">
    <citation type="journal article" date="2016" name="Nat. Genet.">
        <title>A high-quality carrot genome assembly provides new insights into carotenoid accumulation and asterid genome evolution.</title>
        <authorList>
            <person name="Iorizzo M."/>
            <person name="Ellison S."/>
            <person name="Senalik D."/>
            <person name="Zeng P."/>
            <person name="Satapoomin P."/>
            <person name="Huang J."/>
            <person name="Bowman M."/>
            <person name="Iovene M."/>
            <person name="Sanseverino W."/>
            <person name="Cavagnaro P."/>
            <person name="Yildiz M."/>
            <person name="Macko-Podgorni A."/>
            <person name="Moranska E."/>
            <person name="Grzebelus E."/>
            <person name="Grzebelus D."/>
            <person name="Ashrafi H."/>
            <person name="Zheng Z."/>
            <person name="Cheng S."/>
            <person name="Spooner D."/>
            <person name="Van Deynze A."/>
            <person name="Simon P."/>
        </authorList>
    </citation>
    <scope>NUCLEOTIDE SEQUENCE [LARGE SCALE GENOMIC DNA]</scope>
    <source>
        <tissue evidence="1">Leaf</tissue>
    </source>
</reference>